<dbReference type="EMBL" id="BMKW01000007">
    <property type="protein sequence ID" value="GGJ22659.1"/>
    <property type="molecule type" value="Genomic_DNA"/>
</dbReference>
<gene>
    <name evidence="2" type="ORF">GCM10011320_32360</name>
</gene>
<proteinExistence type="predicted"/>
<feature type="region of interest" description="Disordered" evidence="1">
    <location>
        <begin position="264"/>
        <end position="285"/>
    </location>
</feature>
<reference evidence="2" key="2">
    <citation type="submission" date="2020-09" db="EMBL/GenBank/DDBJ databases">
        <authorList>
            <person name="Sun Q."/>
            <person name="Zhou Y."/>
        </authorList>
    </citation>
    <scope>NUCLEOTIDE SEQUENCE</scope>
    <source>
        <strain evidence="2">CGMCC 1.3617</strain>
    </source>
</reference>
<evidence type="ECO:0000313" key="3">
    <source>
        <dbReference type="Proteomes" id="UP000661507"/>
    </source>
</evidence>
<comment type="caution">
    <text evidence="2">The sequence shown here is derived from an EMBL/GenBank/DDBJ whole genome shotgun (WGS) entry which is preliminary data.</text>
</comment>
<protein>
    <submittedName>
        <fullName evidence="2">Uncharacterized protein</fullName>
    </submittedName>
</protein>
<sequence length="343" mass="37996">MSIEHINRDRFRKVWNLAKESPSAGERDAAMARAEAMLASAGLSMADAPCILAETEPAHPRDIFDGFDDWMEAKQPGYKAEAAAARAEKACGREEFRQTVIRKYGSEESAKAPTARERALDSAAAPFVCREMKTYSNGTFPNWTLDGWDPFGLSKGEMPAHVRAALETALPWPKTLAEAADELAWWEHRDREIGAAWGDVRGDSYLSLACYARRNMIDDALAYDIPAADIRDLIHRQRHGMDRDWHDEKINAAVLADLERFAAQGNQSEQPEAGGQRVSETVQFGQTATQRREAVVVMLSDPDTAALPNRELARRAGVSPSTVSNIRRRLAKERQGELFGAAA</sequence>
<name>A0A917KQ71_9PROT</name>
<dbReference type="AlphaFoldDB" id="A0A917KQ71"/>
<evidence type="ECO:0000313" key="2">
    <source>
        <dbReference type="EMBL" id="GGJ22659.1"/>
    </source>
</evidence>
<reference evidence="2" key="1">
    <citation type="journal article" date="2014" name="Int. J. Syst. Evol. Microbiol.">
        <title>Complete genome sequence of Corynebacterium casei LMG S-19264T (=DSM 44701T), isolated from a smear-ripened cheese.</title>
        <authorList>
            <consortium name="US DOE Joint Genome Institute (JGI-PGF)"/>
            <person name="Walter F."/>
            <person name="Albersmeier A."/>
            <person name="Kalinowski J."/>
            <person name="Ruckert C."/>
        </authorList>
    </citation>
    <scope>NUCLEOTIDE SEQUENCE</scope>
    <source>
        <strain evidence="2">CGMCC 1.3617</strain>
    </source>
</reference>
<dbReference type="Proteomes" id="UP000661507">
    <property type="component" value="Unassembled WGS sequence"/>
</dbReference>
<keyword evidence="3" id="KW-1185">Reference proteome</keyword>
<evidence type="ECO:0000256" key="1">
    <source>
        <dbReference type="SAM" id="MobiDB-lite"/>
    </source>
</evidence>
<organism evidence="2 3">
    <name type="scientific">Neoroseomonas lacus</name>
    <dbReference type="NCBI Taxonomy" id="287609"/>
    <lineage>
        <taxon>Bacteria</taxon>
        <taxon>Pseudomonadati</taxon>
        <taxon>Pseudomonadota</taxon>
        <taxon>Alphaproteobacteria</taxon>
        <taxon>Acetobacterales</taxon>
        <taxon>Acetobacteraceae</taxon>
        <taxon>Neoroseomonas</taxon>
    </lineage>
</organism>
<dbReference type="RefSeq" id="WP_188968358.1">
    <property type="nucleotide sequence ID" value="NZ_BMKW01000007.1"/>
</dbReference>
<accession>A0A917KQ71</accession>